<dbReference type="Gene3D" id="1.10.357.10">
    <property type="entry name" value="Tetracycline Repressor, domain 2"/>
    <property type="match status" value="1"/>
</dbReference>
<proteinExistence type="predicted"/>
<dbReference type="Proteomes" id="UP000607645">
    <property type="component" value="Unassembled WGS sequence"/>
</dbReference>
<reference evidence="4" key="1">
    <citation type="submission" date="2020-08" db="EMBL/GenBank/DDBJ databases">
        <title>Genome public.</title>
        <authorList>
            <person name="Liu C."/>
            <person name="Sun Q."/>
        </authorList>
    </citation>
    <scope>NUCLEOTIDE SEQUENCE</scope>
    <source>
        <strain evidence="4">NSJ-52</strain>
    </source>
</reference>
<dbReference type="InterPro" id="IPR001647">
    <property type="entry name" value="HTH_TetR"/>
</dbReference>
<dbReference type="SUPFAM" id="SSF46689">
    <property type="entry name" value="Homeodomain-like"/>
    <property type="match status" value="1"/>
</dbReference>
<evidence type="ECO:0000256" key="1">
    <source>
        <dbReference type="ARBA" id="ARBA00023125"/>
    </source>
</evidence>
<accession>A0A8J6J698</accession>
<name>A0A8J6J698_9FIRM</name>
<gene>
    <name evidence="4" type="ORF">H8S62_07780</name>
</gene>
<evidence type="ECO:0000313" key="4">
    <source>
        <dbReference type="EMBL" id="MBC5736912.1"/>
    </source>
</evidence>
<dbReference type="InterPro" id="IPR009057">
    <property type="entry name" value="Homeodomain-like_sf"/>
</dbReference>
<dbReference type="RefSeq" id="WP_155147720.1">
    <property type="nucleotide sequence ID" value="NZ_JACOPQ010000005.1"/>
</dbReference>
<dbReference type="InterPro" id="IPR039532">
    <property type="entry name" value="TetR_C_Firmicutes"/>
</dbReference>
<dbReference type="PROSITE" id="PS50977">
    <property type="entry name" value="HTH_TETR_2"/>
    <property type="match status" value="1"/>
</dbReference>
<evidence type="ECO:0000256" key="2">
    <source>
        <dbReference type="PROSITE-ProRule" id="PRU00335"/>
    </source>
</evidence>
<organism evidence="4 5">
    <name type="scientific">Lawsonibacter faecis</name>
    <dbReference type="NCBI Taxonomy" id="2763052"/>
    <lineage>
        <taxon>Bacteria</taxon>
        <taxon>Bacillati</taxon>
        <taxon>Bacillota</taxon>
        <taxon>Clostridia</taxon>
        <taxon>Eubacteriales</taxon>
        <taxon>Oscillospiraceae</taxon>
        <taxon>Lawsonibacter</taxon>
    </lineage>
</organism>
<dbReference type="AlphaFoldDB" id="A0A8J6J698"/>
<dbReference type="PANTHER" id="PTHR43479">
    <property type="entry name" value="ACREF/ENVCD OPERON REPRESSOR-RELATED"/>
    <property type="match status" value="1"/>
</dbReference>
<comment type="caution">
    <text evidence="4">The sequence shown here is derived from an EMBL/GenBank/DDBJ whole genome shotgun (WGS) entry which is preliminary data.</text>
</comment>
<keyword evidence="1 2" id="KW-0238">DNA-binding</keyword>
<feature type="domain" description="HTH tetR-type" evidence="3">
    <location>
        <begin position="11"/>
        <end position="71"/>
    </location>
</feature>
<evidence type="ECO:0000313" key="5">
    <source>
        <dbReference type="Proteomes" id="UP000607645"/>
    </source>
</evidence>
<protein>
    <submittedName>
        <fullName evidence="4">TetR/AcrR family transcriptional regulator</fullName>
    </submittedName>
</protein>
<dbReference type="EMBL" id="JACOPQ010000005">
    <property type="protein sequence ID" value="MBC5736912.1"/>
    <property type="molecule type" value="Genomic_DNA"/>
</dbReference>
<evidence type="ECO:0000259" key="3">
    <source>
        <dbReference type="PROSITE" id="PS50977"/>
    </source>
</evidence>
<dbReference type="InterPro" id="IPR050624">
    <property type="entry name" value="HTH-type_Tx_Regulator"/>
</dbReference>
<keyword evidence="5" id="KW-1185">Reference proteome</keyword>
<sequence length="192" mass="22098">MKSRKDDQRTRMTRKLLQKALVDLMREKPLKDITVKALCQQAEVNRSTFYLHYYDIYDLMEELEGQIGAELTAVLEEMPFTLGDQNTFSAYYTAIFALLARHADLCTILLGEHGDKVFVSKLFDMGREKCVTEWMRLYPDAGRKRVEMYYVFVSSGCVGLLQNWFDGGCKEPPEAVARQVERLVATSITTLE</sequence>
<dbReference type="Pfam" id="PF14278">
    <property type="entry name" value="TetR_C_8"/>
    <property type="match status" value="1"/>
</dbReference>
<feature type="DNA-binding region" description="H-T-H motif" evidence="2">
    <location>
        <begin position="34"/>
        <end position="53"/>
    </location>
</feature>
<dbReference type="GO" id="GO:0003677">
    <property type="term" value="F:DNA binding"/>
    <property type="evidence" value="ECO:0007669"/>
    <property type="project" value="UniProtKB-UniRule"/>
</dbReference>
<dbReference type="PANTHER" id="PTHR43479:SF7">
    <property type="entry name" value="TETR-FAMILY TRANSCRIPTIONAL REGULATOR"/>
    <property type="match status" value="1"/>
</dbReference>